<gene>
    <name evidence="1" type="ORF">BN1221_01705</name>
</gene>
<evidence type="ECO:0000313" key="1">
    <source>
        <dbReference type="EMBL" id="CPR15769.1"/>
    </source>
</evidence>
<protein>
    <submittedName>
        <fullName evidence="1">Uncharacterized protein</fullName>
    </submittedName>
</protein>
<proteinExistence type="predicted"/>
<dbReference type="EMBL" id="CGIG01000001">
    <property type="protein sequence ID" value="CPR15769.1"/>
    <property type="molecule type" value="Genomic_DNA"/>
</dbReference>
<reference evidence="2" key="1">
    <citation type="submission" date="2015-01" db="EMBL/GenBank/DDBJ databases">
        <authorList>
            <person name="Paterson Steve"/>
        </authorList>
    </citation>
    <scope>NUCLEOTIDE SEQUENCE [LARGE SCALE GENOMIC DNA]</scope>
    <source>
        <strain evidence="2">OBR1</strain>
    </source>
</reference>
<organism evidence="1 2">
    <name type="scientific">Brenneria goodwinii</name>
    <dbReference type="NCBI Taxonomy" id="1109412"/>
    <lineage>
        <taxon>Bacteria</taxon>
        <taxon>Pseudomonadati</taxon>
        <taxon>Pseudomonadota</taxon>
        <taxon>Gammaproteobacteria</taxon>
        <taxon>Enterobacterales</taxon>
        <taxon>Pectobacteriaceae</taxon>
        <taxon>Brenneria</taxon>
    </lineage>
</organism>
<sequence>MLKCAVDIITNDFFAQYEKNLRFCFVMQLKKRRAFFNLTQ</sequence>
<evidence type="ECO:0000313" key="2">
    <source>
        <dbReference type="Proteomes" id="UP000044377"/>
    </source>
</evidence>
<dbReference type="STRING" id="1109412.BN1221_01705"/>
<dbReference type="AlphaFoldDB" id="A0A0G4JTP1"/>
<dbReference type="Proteomes" id="UP000044377">
    <property type="component" value="Unassembled WGS sequence"/>
</dbReference>
<accession>A0A0G4JTP1</accession>
<name>A0A0G4JTP1_9GAMM</name>
<keyword evidence="2" id="KW-1185">Reference proteome</keyword>